<dbReference type="AlphaFoldDB" id="A0A7C4D7X2"/>
<protein>
    <submittedName>
        <fullName evidence="3">DNA/RNA nuclease SfsA</fullName>
    </submittedName>
</protein>
<name>A0A7C4D7X2_STAMA</name>
<evidence type="ECO:0000259" key="1">
    <source>
        <dbReference type="Pfam" id="PF03749"/>
    </source>
</evidence>
<feature type="domain" description="SfsA N-terminal OB" evidence="2">
    <location>
        <begin position="13"/>
        <end position="76"/>
    </location>
</feature>
<dbReference type="PANTHER" id="PTHR30545:SF2">
    <property type="entry name" value="SUGAR FERMENTATION STIMULATION PROTEIN A"/>
    <property type="match status" value="1"/>
</dbReference>
<dbReference type="PANTHER" id="PTHR30545">
    <property type="entry name" value="SUGAR FERMENTATION STIMULATION PROTEIN A"/>
    <property type="match status" value="1"/>
</dbReference>
<feature type="domain" description="Sugar fermentation stimulation protein C-terminal" evidence="1">
    <location>
        <begin position="81"/>
        <end position="214"/>
    </location>
</feature>
<dbReference type="GO" id="GO:0003677">
    <property type="term" value="F:DNA binding"/>
    <property type="evidence" value="ECO:0007669"/>
    <property type="project" value="InterPro"/>
</dbReference>
<dbReference type="InterPro" id="IPR041465">
    <property type="entry name" value="SfsA_N"/>
</dbReference>
<sequence>MKIEDRVVECTIVERTSRFTVKVVIDNYVEKVHITNTGRLKEFIVKDKTGYCVEINGFKLKYRLIAVSDNGYAALIDTLLQERAFIQAVHGNYIPWFKNCYLYRRNYRLNNSVIDFVFKCNDRLVLVEVKSAVLRIDEYYGSYPDCPSIRGRKQIMDLIKYVENNGLAYIVFIVGLPRVYGFKPYSKADPIIAELLKEAYNKGVYLKAVSIYYDPFNKGIVLENPDLEVNL</sequence>
<evidence type="ECO:0000313" key="3">
    <source>
        <dbReference type="EMBL" id="HGM58352.1"/>
    </source>
</evidence>
<dbReference type="CDD" id="cd22358">
    <property type="entry name" value="SfsA-like_archaeal"/>
    <property type="match status" value="1"/>
</dbReference>
<reference evidence="3" key="1">
    <citation type="journal article" date="2020" name="mSystems">
        <title>Genome- and Community-Level Interaction Insights into Carbon Utilization and Element Cycling Functions of Hydrothermarchaeota in Hydrothermal Sediment.</title>
        <authorList>
            <person name="Zhou Z."/>
            <person name="Liu Y."/>
            <person name="Xu W."/>
            <person name="Pan J."/>
            <person name="Luo Z.H."/>
            <person name="Li M."/>
        </authorList>
    </citation>
    <scope>NUCLEOTIDE SEQUENCE [LARGE SCALE GENOMIC DNA]</scope>
    <source>
        <strain evidence="3">SpSt-642</strain>
    </source>
</reference>
<dbReference type="EMBL" id="DTBJ01000016">
    <property type="protein sequence ID" value="HGM58352.1"/>
    <property type="molecule type" value="Genomic_DNA"/>
</dbReference>
<comment type="caution">
    <text evidence="3">The sequence shown here is derived from an EMBL/GenBank/DDBJ whole genome shotgun (WGS) entry which is preliminary data.</text>
</comment>
<accession>A0A7C4D7X2</accession>
<evidence type="ECO:0000259" key="2">
    <source>
        <dbReference type="Pfam" id="PF17746"/>
    </source>
</evidence>
<dbReference type="Pfam" id="PF17746">
    <property type="entry name" value="SfsA_N"/>
    <property type="match status" value="1"/>
</dbReference>
<proteinExistence type="predicted"/>
<dbReference type="Gene3D" id="2.40.50.580">
    <property type="match status" value="1"/>
</dbReference>
<gene>
    <name evidence="3" type="primary">sfsA</name>
    <name evidence="3" type="ORF">ENU14_02030</name>
</gene>
<dbReference type="InterPro" id="IPR040452">
    <property type="entry name" value="SfsA_C"/>
</dbReference>
<dbReference type="Pfam" id="PF03749">
    <property type="entry name" value="SfsA"/>
    <property type="match status" value="1"/>
</dbReference>
<dbReference type="InterPro" id="IPR005224">
    <property type="entry name" value="SfsA"/>
</dbReference>
<dbReference type="Gene3D" id="3.40.1350.60">
    <property type="match status" value="1"/>
</dbReference>
<organism evidence="3">
    <name type="scientific">Staphylothermus marinus</name>
    <dbReference type="NCBI Taxonomy" id="2280"/>
    <lineage>
        <taxon>Archaea</taxon>
        <taxon>Thermoproteota</taxon>
        <taxon>Thermoprotei</taxon>
        <taxon>Desulfurococcales</taxon>
        <taxon>Desulfurococcaceae</taxon>
        <taxon>Staphylothermus</taxon>
    </lineage>
</organism>
<dbReference type="NCBIfam" id="TIGR00230">
    <property type="entry name" value="sfsA"/>
    <property type="match status" value="1"/>
</dbReference>